<gene>
    <name evidence="1" type="ORF">GOEFS_063_00330</name>
</gene>
<dbReference type="Proteomes" id="UP000035034">
    <property type="component" value="Unassembled WGS sequence"/>
</dbReference>
<evidence type="ECO:0000313" key="2">
    <source>
        <dbReference type="Proteomes" id="UP000035034"/>
    </source>
</evidence>
<proteinExistence type="predicted"/>
<dbReference type="OrthoDB" id="4372222at2"/>
<dbReference type="AlphaFoldDB" id="H0R108"/>
<sequence>MTDSDPAGADYIAPVAAEQNYGVAHRERADIAAALWWSPQDDPDAECLIAYLASGELLLNACVAWFKGQWGLLAVTTDRILMVAAGTDDKRGFAYELPAAAILGFAQGDKDGKYYVGQLQDYESWTKIFTSSTLAIDITDQRVFWLTRKLMNERRDDLDKADDAGVRDQFKRFMSIRDAQRTGGLDDDTARHAIARIFA</sequence>
<dbReference type="STRING" id="1077974.GOEFS_063_00330"/>
<protein>
    <recommendedName>
        <fullName evidence="3">YokE-like PH domain-containing protein</fullName>
    </recommendedName>
</protein>
<dbReference type="eggNOG" id="ENOG5030HHW">
    <property type="taxonomic scope" value="Bacteria"/>
</dbReference>
<accession>H0R108</accession>
<keyword evidence="2" id="KW-1185">Reference proteome</keyword>
<reference evidence="1 2" key="1">
    <citation type="submission" date="2011-12" db="EMBL/GenBank/DDBJ databases">
        <title>Whole genome shotgun sequence of Gordonia effusa NBRC 100432.</title>
        <authorList>
            <person name="Yoshida I."/>
            <person name="Takarada H."/>
            <person name="Hosoyama A."/>
            <person name="Tsuchikane K."/>
            <person name="Katsumata H."/>
            <person name="Yamazaki S."/>
            <person name="Fujita N."/>
        </authorList>
    </citation>
    <scope>NUCLEOTIDE SEQUENCE [LARGE SCALE GENOMIC DNA]</scope>
    <source>
        <strain evidence="1 2">NBRC 100432</strain>
    </source>
</reference>
<name>H0R108_9ACTN</name>
<dbReference type="EMBL" id="BAEH01000063">
    <property type="protein sequence ID" value="GAB18759.1"/>
    <property type="molecule type" value="Genomic_DNA"/>
</dbReference>
<evidence type="ECO:0008006" key="3">
    <source>
        <dbReference type="Google" id="ProtNLM"/>
    </source>
</evidence>
<organism evidence="1 2">
    <name type="scientific">Gordonia effusa NBRC 100432</name>
    <dbReference type="NCBI Taxonomy" id="1077974"/>
    <lineage>
        <taxon>Bacteria</taxon>
        <taxon>Bacillati</taxon>
        <taxon>Actinomycetota</taxon>
        <taxon>Actinomycetes</taxon>
        <taxon>Mycobacteriales</taxon>
        <taxon>Gordoniaceae</taxon>
        <taxon>Gordonia</taxon>
    </lineage>
</organism>
<comment type="caution">
    <text evidence="1">The sequence shown here is derived from an EMBL/GenBank/DDBJ whole genome shotgun (WGS) entry which is preliminary data.</text>
</comment>
<dbReference type="RefSeq" id="WP_007318095.1">
    <property type="nucleotide sequence ID" value="NZ_BAEH01000063.1"/>
</dbReference>
<evidence type="ECO:0000313" key="1">
    <source>
        <dbReference type="EMBL" id="GAB18759.1"/>
    </source>
</evidence>